<dbReference type="InterPro" id="IPR001296">
    <property type="entry name" value="Glyco_trans_1"/>
</dbReference>
<dbReference type="CAZy" id="GT4">
    <property type="family name" value="Glycosyltransferase Family 4"/>
</dbReference>
<protein>
    <submittedName>
        <fullName evidence="3">Glycosyl transferase group 1</fullName>
    </submittedName>
</protein>
<dbReference type="EnsemblBacteria" id="ABX12020">
    <property type="protein sequence ID" value="ABX12020"/>
    <property type="gene ID" value="Nmar_0120"/>
</dbReference>
<dbReference type="EMBL" id="CP000866">
    <property type="protein sequence ID" value="ABX12020.1"/>
    <property type="molecule type" value="Genomic_DNA"/>
</dbReference>
<dbReference type="RefSeq" id="WP_012214507.1">
    <property type="nucleotide sequence ID" value="NC_010085.1"/>
</dbReference>
<name>A9A159_NITMS</name>
<dbReference type="KEGG" id="nmr:Nmar_0120"/>
<dbReference type="GO" id="GO:0016757">
    <property type="term" value="F:glycosyltransferase activity"/>
    <property type="evidence" value="ECO:0007669"/>
    <property type="project" value="InterPro"/>
</dbReference>
<dbReference type="PANTHER" id="PTHR12526">
    <property type="entry name" value="GLYCOSYLTRANSFERASE"/>
    <property type="match status" value="1"/>
</dbReference>
<dbReference type="SUPFAM" id="SSF53756">
    <property type="entry name" value="UDP-Glycosyltransferase/glycogen phosphorylase"/>
    <property type="match status" value="1"/>
</dbReference>
<evidence type="ECO:0000259" key="1">
    <source>
        <dbReference type="Pfam" id="PF00534"/>
    </source>
</evidence>
<dbReference type="eggNOG" id="arCOG01403">
    <property type="taxonomic scope" value="Archaea"/>
</dbReference>
<keyword evidence="3" id="KW-0808">Transferase</keyword>
<dbReference type="HOGENOM" id="CLU_009583_2_1_2"/>
<dbReference type="PANTHER" id="PTHR12526:SF634">
    <property type="entry name" value="BLL3361 PROTEIN"/>
    <property type="match status" value="1"/>
</dbReference>
<dbReference type="OrthoDB" id="132546at2157"/>
<organism evidence="3 4">
    <name type="scientific">Nitrosopumilus maritimus (strain SCM1)</name>
    <dbReference type="NCBI Taxonomy" id="436308"/>
    <lineage>
        <taxon>Archaea</taxon>
        <taxon>Nitrososphaerota</taxon>
        <taxon>Nitrososphaeria</taxon>
        <taxon>Nitrosopumilales</taxon>
        <taxon>Nitrosopumilaceae</taxon>
        <taxon>Nitrosopumilus</taxon>
    </lineage>
</organism>
<keyword evidence="4" id="KW-1185">Reference proteome</keyword>
<dbReference type="Pfam" id="PF13439">
    <property type="entry name" value="Glyco_transf_4"/>
    <property type="match status" value="1"/>
</dbReference>
<evidence type="ECO:0000313" key="3">
    <source>
        <dbReference type="EMBL" id="ABX12020.1"/>
    </source>
</evidence>
<dbReference type="PhylomeDB" id="A9A159"/>
<dbReference type="InterPro" id="IPR028098">
    <property type="entry name" value="Glyco_trans_4-like_N"/>
</dbReference>
<dbReference type="Gene3D" id="3.40.50.2000">
    <property type="entry name" value="Glycogen Phosphorylase B"/>
    <property type="match status" value="2"/>
</dbReference>
<dbReference type="CDD" id="cd03801">
    <property type="entry name" value="GT4_PimA-like"/>
    <property type="match status" value="1"/>
</dbReference>
<gene>
    <name evidence="3" type="ordered locus">Nmar_0120</name>
</gene>
<proteinExistence type="predicted"/>
<evidence type="ECO:0000259" key="2">
    <source>
        <dbReference type="Pfam" id="PF13439"/>
    </source>
</evidence>
<dbReference type="AlphaFoldDB" id="A9A159"/>
<sequence>MKIALTCPAFLPATQFGGILFLCLDIARFVSKNHETTVYTTDLDFDNSVNKFNSELPKIEKYEKFVIKRNHVFFKIKLFFINPGLFFQLKKDKPDVIHAIGIRGFQAFVSAVYSKIYKIPLLLSDQGGLHTHPEYQKGAGKILNKIQEPLVKFVINQASHIIAANEYEKSVFLKYSNEKKITIVHNGIDYRNFAANNIDFKDKYNISESFILFLGRFTKIKGIDLLLLSFKKIVDKKKFQDLKLVILGANFGYEREMNSMIEKLNLKENILVIEKPTRGEVISAYHACKFLVLPSRWEMSPLTPLEGFACKKPTISTNIFGIPYVVLNNKNGLLFEPESVDDLKEKIEILLEDKELVKKLGSNGYEFVKKEYSSDNMGNQILKLYEKSQKKME</sequence>
<dbReference type="Pfam" id="PF00534">
    <property type="entry name" value="Glycos_transf_1"/>
    <property type="match status" value="1"/>
</dbReference>
<reference evidence="3 4" key="1">
    <citation type="journal article" date="2010" name="Proc. Natl. Acad. Sci. U.S.A.">
        <title>Nitrosopumilus maritimus genome reveals unique mechanisms for nitrification and autotrophy in globally distributed marine crenarchaea.</title>
        <authorList>
            <person name="Walker C.B."/>
            <person name="de la Torre J.R."/>
            <person name="Klotz M.G."/>
            <person name="Urakawa H."/>
            <person name="Pinel N."/>
            <person name="Arp D.J."/>
            <person name="Brochier-Armanet C."/>
            <person name="Chain P.S."/>
            <person name="Chan P.P."/>
            <person name="Gollabgir A."/>
            <person name="Hemp J."/>
            <person name="Hugler M."/>
            <person name="Karr E.A."/>
            <person name="Konneke M."/>
            <person name="Shin M."/>
            <person name="Lawton T.J."/>
            <person name="Lowe T."/>
            <person name="Martens-Habbena W."/>
            <person name="Sayavedra-Soto L.A."/>
            <person name="Lang D."/>
            <person name="Sievert S.M."/>
            <person name="Rosenzweig A.C."/>
            <person name="Manning G."/>
            <person name="Stahl D.A."/>
        </authorList>
    </citation>
    <scope>NUCLEOTIDE SEQUENCE [LARGE SCALE GENOMIC DNA]</scope>
    <source>
        <strain evidence="3 4">SCM1</strain>
    </source>
</reference>
<dbReference type="InParanoid" id="A9A159"/>
<feature type="domain" description="Glycosyl transferase family 1" evidence="1">
    <location>
        <begin position="206"/>
        <end position="366"/>
    </location>
</feature>
<evidence type="ECO:0000313" key="4">
    <source>
        <dbReference type="Proteomes" id="UP000000792"/>
    </source>
</evidence>
<dbReference type="STRING" id="436308.Nmar_0120"/>
<dbReference type="GeneID" id="5774767"/>
<accession>A9A159</accession>
<feature type="domain" description="Glycosyltransferase subfamily 4-like N-terminal" evidence="2">
    <location>
        <begin position="18"/>
        <end position="189"/>
    </location>
</feature>
<dbReference type="Proteomes" id="UP000000792">
    <property type="component" value="Chromosome"/>
</dbReference>